<dbReference type="Proteomes" id="UP000887579">
    <property type="component" value="Unplaced"/>
</dbReference>
<protein>
    <submittedName>
        <fullName evidence="2">RING-type domain-containing protein</fullName>
    </submittedName>
</protein>
<accession>A0AC34GY31</accession>
<sequence>MFEAPDSYFNVNAAWQQFSHQLEKIKFLKVTENGKSRLVPVRFFNVTDYKLQKGEGGIRDGRCKYPCVKCISPADTIFKDFNINASHVPRVMGINEKLCQDYMPVFDFIPFTHYIPPPLHTTIHFAGYFFELMLGIATSKDAQNAEYQAVNTLLKNNELKNWNKKNENLKELKSELEGLHNLACSYQAFEQRKECDFLEECDSPACIVTQAQSNLPFEATVSCETCSNQFHPCCVWYKKCPVCTNKRPTEQQSLKKIDDEKDKLNVSSKKLLNQIAAVEKEIEKFMLDHKLGPLATKFEQVLHKHGGTKQAFFQAYTGQQLLKMGNNMDKIVQDFPDELQYDPKFKRIVAALRLFLDLKSDFGGKDEKTPSEIKRIKDNMNHFVYYMQKYLPDVRVKQLGHYWIVHAPEFLTEFLTMTPFTDEPIESGHAVINTYDARMKTRDEEERLTWLMKCCGEDNALFDK</sequence>
<dbReference type="WBParaSite" id="ES5_v2.g993.t1">
    <property type="protein sequence ID" value="ES5_v2.g993.t1"/>
    <property type="gene ID" value="ES5_v2.g993"/>
</dbReference>
<name>A0AC34GY31_9BILA</name>
<organism evidence="1 2">
    <name type="scientific">Panagrolaimus sp. ES5</name>
    <dbReference type="NCBI Taxonomy" id="591445"/>
    <lineage>
        <taxon>Eukaryota</taxon>
        <taxon>Metazoa</taxon>
        <taxon>Ecdysozoa</taxon>
        <taxon>Nematoda</taxon>
        <taxon>Chromadorea</taxon>
        <taxon>Rhabditida</taxon>
        <taxon>Tylenchina</taxon>
        <taxon>Panagrolaimomorpha</taxon>
        <taxon>Panagrolaimoidea</taxon>
        <taxon>Panagrolaimidae</taxon>
        <taxon>Panagrolaimus</taxon>
    </lineage>
</organism>
<reference evidence="2" key="1">
    <citation type="submission" date="2022-11" db="UniProtKB">
        <authorList>
            <consortium name="WormBaseParasite"/>
        </authorList>
    </citation>
    <scope>IDENTIFICATION</scope>
</reference>
<evidence type="ECO:0000313" key="1">
    <source>
        <dbReference type="Proteomes" id="UP000887579"/>
    </source>
</evidence>
<evidence type="ECO:0000313" key="2">
    <source>
        <dbReference type="WBParaSite" id="ES5_v2.g993.t1"/>
    </source>
</evidence>
<proteinExistence type="predicted"/>